<keyword evidence="8" id="KW-1133">Transmembrane helix</keyword>
<dbReference type="InterPro" id="IPR051503">
    <property type="entry name" value="ComplSys_Reg/VirEntry_Med"/>
</dbReference>
<sequence length="727" mass="80316">MIHFVFFFSSLQASPCAYPSLNDTRVEVSPNSTEHQHSEIVTFSCLSGYDLQGSANATCQFGEWDMGVEPTCKPSPCTKPSLNDTRVEVSPGITEYQHNETVAFSCISGYDLQGSANATCQFGKWDMGVEPTCEPLACDMPSVDDDMVEISPNKSEYQHNETVKFSCPNGYKLIGDETETCQFGVWDGRLEPSCHIEIKECANPYPEDYNVIIEPYEYRYENGSTVLYSCPEGFTLFGISSATCMFGRWVPSADPPSCEAKGCERPQVEGVNFEPARESYDDGDKIIFFCSDSGTLVGSDSSTCTRGEFSPSSFPTCADTTSEFCNSSSLENKDEISYTPEYETYNKGEEVYLSCKNSSLALVPFIGKMQCQGNNGWSPQFPDCGECRNSEMCQINSQRVCDKETRLCLCPPGFEPFEGICIETTAVVTEVYLDAHFNKTLEDNSSDEFLNLQKQVCFAFEITLTNRSSNVKGGYVSCYVESFSNGSIITDVVTKYNKEENVTPQQVTDIIATEAEQQEHYTIPYLTLNFTLDSEIKSNEKIINVDACGETDVCDPVNAECHYHGGSVYSCMCRTGFIDTFPDVPGVSCVPKVRDPPLALTVGLGVGVALCFVVILVTSVAIFGRYTNNDDSKTISSQDSNDDDDVNDLVPSHSPKVDLSMHNSFDTSFVNHRYNSDEYMSGSLDPVSETARMSAIAKIIQNMGNMKPMPRIQPPRGSNHNQIMSNL</sequence>
<feature type="disulfide bond" evidence="6">
    <location>
        <begin position="290"/>
        <end position="317"/>
    </location>
</feature>
<dbReference type="Pfam" id="PF01390">
    <property type="entry name" value="SEA"/>
    <property type="match status" value="1"/>
</dbReference>
<dbReference type="SUPFAM" id="SSF82671">
    <property type="entry name" value="SEA domain"/>
    <property type="match status" value="1"/>
</dbReference>
<evidence type="ECO:0000256" key="6">
    <source>
        <dbReference type="PROSITE-ProRule" id="PRU00302"/>
    </source>
</evidence>
<dbReference type="InterPro" id="IPR000742">
    <property type="entry name" value="EGF"/>
</dbReference>
<feature type="disulfide bond" evidence="6">
    <location>
        <begin position="138"/>
        <end position="181"/>
    </location>
</feature>
<feature type="disulfide bond" evidence="6">
    <location>
        <begin position="77"/>
        <end position="120"/>
    </location>
</feature>
<evidence type="ECO:0000256" key="3">
    <source>
        <dbReference type="ARBA" id="ARBA00022729"/>
    </source>
</evidence>
<dbReference type="InterPro" id="IPR000436">
    <property type="entry name" value="Sushi_SCR_CCP_dom"/>
</dbReference>
<evidence type="ECO:0000256" key="2">
    <source>
        <dbReference type="ARBA" id="ARBA00022659"/>
    </source>
</evidence>
<dbReference type="InterPro" id="IPR036364">
    <property type="entry name" value="SEA_dom_sf"/>
</dbReference>
<dbReference type="Pfam" id="PF00084">
    <property type="entry name" value="Sushi"/>
    <property type="match status" value="6"/>
</dbReference>
<feature type="disulfide bond" evidence="6">
    <location>
        <begin position="167"/>
        <end position="194"/>
    </location>
</feature>
<name>A0A9Q1BTB8_HOLLE</name>
<accession>A0A9Q1BTB8</accession>
<feature type="domain" description="Sushi" evidence="11">
    <location>
        <begin position="136"/>
        <end position="196"/>
    </location>
</feature>
<feature type="domain" description="Sushi" evidence="11">
    <location>
        <begin position="323"/>
        <end position="386"/>
    </location>
</feature>
<keyword evidence="8" id="KW-0472">Membrane</keyword>
<feature type="disulfide bond" evidence="6">
    <location>
        <begin position="45"/>
        <end position="72"/>
    </location>
</feature>
<feature type="domain" description="Sushi" evidence="11">
    <location>
        <begin position="75"/>
        <end position="135"/>
    </location>
</feature>
<gene>
    <name evidence="12" type="ORF">HOLleu_25651</name>
</gene>
<keyword evidence="3" id="KW-0732">Signal</keyword>
<evidence type="ECO:0000259" key="9">
    <source>
        <dbReference type="PROSITE" id="PS50024"/>
    </source>
</evidence>
<proteinExistence type="predicted"/>
<feature type="domain" description="Sushi" evidence="11">
    <location>
        <begin position="199"/>
        <end position="260"/>
    </location>
</feature>
<feature type="region of interest" description="Disordered" evidence="7">
    <location>
        <begin position="631"/>
        <end position="655"/>
    </location>
</feature>
<dbReference type="Gene3D" id="3.30.70.960">
    <property type="entry name" value="SEA domain"/>
    <property type="match status" value="1"/>
</dbReference>
<evidence type="ECO:0000256" key="5">
    <source>
        <dbReference type="PROSITE-ProRule" id="PRU00076"/>
    </source>
</evidence>
<feature type="domain" description="SEA" evidence="9">
    <location>
        <begin position="420"/>
        <end position="535"/>
    </location>
</feature>
<dbReference type="SMART" id="SM00181">
    <property type="entry name" value="EGF"/>
    <property type="match status" value="2"/>
</dbReference>
<reference evidence="12" key="1">
    <citation type="submission" date="2021-10" db="EMBL/GenBank/DDBJ databases">
        <title>Tropical sea cucumber genome reveals ecological adaptation and Cuvierian tubules defense mechanism.</title>
        <authorList>
            <person name="Chen T."/>
        </authorList>
    </citation>
    <scope>NUCLEOTIDE SEQUENCE</scope>
    <source>
        <strain evidence="12">Nanhai2018</strain>
        <tissue evidence="12">Muscle</tissue>
    </source>
</reference>
<comment type="subcellular location">
    <subcellularLocation>
        <location evidence="1">Virion</location>
    </subcellularLocation>
</comment>
<organism evidence="12 13">
    <name type="scientific">Holothuria leucospilota</name>
    <name type="common">Black long sea cucumber</name>
    <name type="synonym">Mertensiothuria leucospilota</name>
    <dbReference type="NCBI Taxonomy" id="206669"/>
    <lineage>
        <taxon>Eukaryota</taxon>
        <taxon>Metazoa</taxon>
        <taxon>Echinodermata</taxon>
        <taxon>Eleutherozoa</taxon>
        <taxon>Echinozoa</taxon>
        <taxon>Holothuroidea</taxon>
        <taxon>Aspidochirotacea</taxon>
        <taxon>Aspidochirotida</taxon>
        <taxon>Holothuriidae</taxon>
        <taxon>Holothuria</taxon>
    </lineage>
</organism>
<evidence type="ECO:0000313" key="12">
    <source>
        <dbReference type="EMBL" id="KAJ8032194.1"/>
    </source>
</evidence>
<evidence type="ECO:0000256" key="8">
    <source>
        <dbReference type="SAM" id="Phobius"/>
    </source>
</evidence>
<feature type="domain" description="Sushi" evidence="11">
    <location>
        <begin position="14"/>
        <end position="74"/>
    </location>
</feature>
<dbReference type="SMART" id="SM00032">
    <property type="entry name" value="CCP"/>
    <property type="match status" value="6"/>
</dbReference>
<keyword evidence="2 6" id="KW-0768">Sushi</keyword>
<keyword evidence="5" id="KW-0245">EGF-like domain</keyword>
<dbReference type="OrthoDB" id="6480633at2759"/>
<dbReference type="AlphaFoldDB" id="A0A9Q1BTB8"/>
<dbReference type="InterPro" id="IPR035976">
    <property type="entry name" value="Sushi/SCR/CCP_sf"/>
</dbReference>
<evidence type="ECO:0000259" key="10">
    <source>
        <dbReference type="PROSITE" id="PS50026"/>
    </source>
</evidence>
<evidence type="ECO:0000313" key="13">
    <source>
        <dbReference type="Proteomes" id="UP001152320"/>
    </source>
</evidence>
<evidence type="ECO:0000256" key="1">
    <source>
        <dbReference type="ARBA" id="ARBA00004328"/>
    </source>
</evidence>
<dbReference type="PANTHER" id="PTHR45785">
    <property type="entry name" value="COMPLEMENT FACTOR H-RELATED"/>
    <property type="match status" value="1"/>
</dbReference>
<comment type="caution">
    <text evidence="5">Lacks conserved residue(s) required for the propagation of feature annotation.</text>
</comment>
<dbReference type="PROSITE" id="PS50024">
    <property type="entry name" value="SEA"/>
    <property type="match status" value="1"/>
</dbReference>
<keyword evidence="8" id="KW-0812">Transmembrane</keyword>
<dbReference type="CDD" id="cd00033">
    <property type="entry name" value="CCP"/>
    <property type="match status" value="5"/>
</dbReference>
<dbReference type="PROSITE" id="PS50923">
    <property type="entry name" value="SUSHI"/>
    <property type="match status" value="6"/>
</dbReference>
<dbReference type="PROSITE" id="PS50026">
    <property type="entry name" value="EGF_3"/>
    <property type="match status" value="1"/>
</dbReference>
<feature type="disulfide bond" evidence="6">
    <location>
        <begin position="201"/>
        <end position="244"/>
    </location>
</feature>
<evidence type="ECO:0000256" key="7">
    <source>
        <dbReference type="SAM" id="MobiDB-lite"/>
    </source>
</evidence>
<keyword evidence="13" id="KW-1185">Reference proteome</keyword>
<protein>
    <submittedName>
        <fullName evidence="12">Sushi, von Willebrand factor type A, EGF and pentraxin domain-containing protein 1</fullName>
    </submittedName>
</protein>
<feature type="disulfide bond" evidence="6">
    <location>
        <begin position="106"/>
        <end position="133"/>
    </location>
</feature>
<evidence type="ECO:0000259" key="11">
    <source>
        <dbReference type="PROSITE" id="PS50923"/>
    </source>
</evidence>
<keyword evidence="4 5" id="KW-1015">Disulfide bond</keyword>
<feature type="transmembrane region" description="Helical" evidence="8">
    <location>
        <begin position="598"/>
        <end position="623"/>
    </location>
</feature>
<feature type="domain" description="Sushi" evidence="11">
    <location>
        <begin position="261"/>
        <end position="319"/>
    </location>
</feature>
<comment type="caution">
    <text evidence="12">The sequence shown here is derived from an EMBL/GenBank/DDBJ whole genome shotgun (WGS) entry which is preliminary data.</text>
</comment>
<evidence type="ECO:0000256" key="4">
    <source>
        <dbReference type="ARBA" id="ARBA00023157"/>
    </source>
</evidence>
<dbReference type="SUPFAM" id="SSF57535">
    <property type="entry name" value="Complement control module/SCR domain"/>
    <property type="match status" value="5"/>
</dbReference>
<dbReference type="Gene3D" id="2.10.70.10">
    <property type="entry name" value="Complement Module, domain 1"/>
    <property type="match status" value="5"/>
</dbReference>
<feature type="disulfide bond" evidence="6">
    <location>
        <begin position="16"/>
        <end position="59"/>
    </location>
</feature>
<feature type="domain" description="EGF-like" evidence="10">
    <location>
        <begin position="544"/>
        <end position="583"/>
    </location>
</feature>
<feature type="disulfide bond" evidence="5">
    <location>
        <begin position="554"/>
        <end position="571"/>
    </location>
</feature>
<dbReference type="Proteomes" id="UP001152320">
    <property type="component" value="Chromosome 12"/>
</dbReference>
<dbReference type="EMBL" id="JAIZAY010000012">
    <property type="protein sequence ID" value="KAJ8032194.1"/>
    <property type="molecule type" value="Genomic_DNA"/>
</dbReference>
<dbReference type="InterPro" id="IPR000082">
    <property type="entry name" value="SEA_dom"/>
</dbReference>
<dbReference type="PANTHER" id="PTHR45785:SF2">
    <property type="entry name" value="COMPLEMENT FACTOR H-RELATED"/>
    <property type="match status" value="1"/>
</dbReference>